<gene>
    <name evidence="2" type="ORF">UFOPK2399_01486</name>
</gene>
<sequence>MLASLLEDLPTLARRNALPHIPQNHRRTERANASSELSDSSHNAIVPFFNHLPQTSKRRAVVNAL</sequence>
<evidence type="ECO:0000256" key="1">
    <source>
        <dbReference type="SAM" id="MobiDB-lite"/>
    </source>
</evidence>
<accession>A0A6J6PU53</accession>
<feature type="region of interest" description="Disordered" evidence="1">
    <location>
        <begin position="16"/>
        <end position="39"/>
    </location>
</feature>
<name>A0A6J6PU53_9ZZZZ</name>
<reference evidence="2" key="1">
    <citation type="submission" date="2020-05" db="EMBL/GenBank/DDBJ databases">
        <authorList>
            <person name="Chiriac C."/>
            <person name="Salcher M."/>
            <person name="Ghai R."/>
            <person name="Kavagutti S V."/>
        </authorList>
    </citation>
    <scope>NUCLEOTIDE SEQUENCE</scope>
</reference>
<dbReference type="AlphaFoldDB" id="A0A6J6PU53"/>
<organism evidence="2">
    <name type="scientific">freshwater metagenome</name>
    <dbReference type="NCBI Taxonomy" id="449393"/>
    <lineage>
        <taxon>unclassified sequences</taxon>
        <taxon>metagenomes</taxon>
        <taxon>ecological metagenomes</taxon>
    </lineage>
</organism>
<evidence type="ECO:0000313" key="2">
    <source>
        <dbReference type="EMBL" id="CAB4703130.1"/>
    </source>
</evidence>
<proteinExistence type="predicted"/>
<protein>
    <submittedName>
        <fullName evidence="2">Unannotated protein</fullName>
    </submittedName>
</protein>
<dbReference type="EMBL" id="CAEZXP010000005">
    <property type="protein sequence ID" value="CAB4703130.1"/>
    <property type="molecule type" value="Genomic_DNA"/>
</dbReference>